<dbReference type="PANTHER" id="PTHR12835:SF5">
    <property type="entry name" value="BIOTIN--PROTEIN LIGASE"/>
    <property type="match status" value="1"/>
</dbReference>
<dbReference type="PANTHER" id="PTHR12835">
    <property type="entry name" value="BIOTIN PROTEIN LIGASE"/>
    <property type="match status" value="1"/>
</dbReference>
<dbReference type="OrthoDB" id="9807064at2"/>
<dbReference type="SUPFAM" id="SSF55681">
    <property type="entry name" value="Class II aaRS and biotin synthetases"/>
    <property type="match status" value="1"/>
</dbReference>
<gene>
    <name evidence="3" type="ORF">EZJ43_04570</name>
</gene>
<evidence type="ECO:0000313" key="4">
    <source>
        <dbReference type="Proteomes" id="UP000295668"/>
    </source>
</evidence>
<keyword evidence="4" id="KW-1185">Reference proteome</keyword>
<reference evidence="3 4" key="1">
    <citation type="submission" date="2019-02" db="EMBL/GenBank/DDBJ databases">
        <title>Pedobacter sp. nov., a novel speices isolated from soil of pinguins habitat in Antarcitica.</title>
        <authorList>
            <person name="He R.-H."/>
        </authorList>
    </citation>
    <scope>NUCLEOTIDE SEQUENCE [LARGE SCALE GENOMIC DNA]</scope>
    <source>
        <strain evidence="3 4">E01020</strain>
    </source>
</reference>
<dbReference type="GO" id="GO:0004077">
    <property type="term" value="F:biotin--[biotin carboxyl-carrier protein] ligase activity"/>
    <property type="evidence" value="ECO:0007669"/>
    <property type="project" value="UniProtKB-EC"/>
</dbReference>
<evidence type="ECO:0000313" key="3">
    <source>
        <dbReference type="EMBL" id="TDG37396.1"/>
    </source>
</evidence>
<feature type="domain" description="BPL/LPL catalytic" evidence="2">
    <location>
        <begin position="10"/>
        <end position="192"/>
    </location>
</feature>
<proteinExistence type="predicted"/>
<dbReference type="AlphaFoldDB" id="A0A4R5MP54"/>
<accession>A0A4R5MP54</accession>
<dbReference type="InterPro" id="IPR045864">
    <property type="entry name" value="aa-tRNA-synth_II/BPL/LPL"/>
</dbReference>
<sequence length="258" mass="29362">MQNNTFSTLFVGQNFIKLNEVDSTNNFLKNLASKSEPLPEGTVIMADNQFAGRGQQQNVWETEDGKNLSVSFYFRPFFLPINKQFYLNMAISLAVSETLAHFLPENVAIKWPNDIYYTNKKIGGILIENTLTGTSIKSSVVGIGLNINQLKFSAAINERTISVHQILQKPTELLYVLNKLCVFVEKFYLMLKAGNYEVLQNDYLKRLYNYQIPALYKKDGLVFEGIITKVEEDGRLVLKTSSGSSSYVFKEIEFLHHT</sequence>
<keyword evidence="1 3" id="KW-0436">Ligase</keyword>
<name>A0A4R5MP54_9SPHI</name>
<dbReference type="Proteomes" id="UP000295668">
    <property type="component" value="Unassembled WGS sequence"/>
</dbReference>
<dbReference type="NCBIfam" id="TIGR00121">
    <property type="entry name" value="birA_ligase"/>
    <property type="match status" value="1"/>
</dbReference>
<protein>
    <submittedName>
        <fullName evidence="3">Biotin--[acetyl-CoA-carboxylase] ligase</fullName>
        <ecNumber evidence="3">6.3.4.15</ecNumber>
    </submittedName>
</protein>
<evidence type="ECO:0000259" key="2">
    <source>
        <dbReference type="PROSITE" id="PS51733"/>
    </source>
</evidence>
<dbReference type="InterPro" id="IPR004408">
    <property type="entry name" value="Biotin_CoA_COase_ligase"/>
</dbReference>
<dbReference type="EMBL" id="SJCY01000002">
    <property type="protein sequence ID" value="TDG37396.1"/>
    <property type="molecule type" value="Genomic_DNA"/>
</dbReference>
<dbReference type="PROSITE" id="PS51733">
    <property type="entry name" value="BPL_LPL_CATALYTIC"/>
    <property type="match status" value="1"/>
</dbReference>
<dbReference type="GO" id="GO:0005737">
    <property type="term" value="C:cytoplasm"/>
    <property type="evidence" value="ECO:0007669"/>
    <property type="project" value="TreeGrafter"/>
</dbReference>
<dbReference type="RefSeq" id="WP_133261489.1">
    <property type="nucleotide sequence ID" value="NZ_SJCY01000002.1"/>
</dbReference>
<dbReference type="Pfam" id="PF03099">
    <property type="entry name" value="BPL_LplA_LipB"/>
    <property type="match status" value="1"/>
</dbReference>
<dbReference type="Gene3D" id="3.30.930.10">
    <property type="entry name" value="Bira Bifunctional Protein, Domain 2"/>
    <property type="match status" value="1"/>
</dbReference>
<organism evidence="3 4">
    <name type="scientific">Pedobacter changchengzhani</name>
    <dbReference type="NCBI Taxonomy" id="2529274"/>
    <lineage>
        <taxon>Bacteria</taxon>
        <taxon>Pseudomonadati</taxon>
        <taxon>Bacteroidota</taxon>
        <taxon>Sphingobacteriia</taxon>
        <taxon>Sphingobacteriales</taxon>
        <taxon>Sphingobacteriaceae</taxon>
        <taxon>Pedobacter</taxon>
    </lineage>
</organism>
<dbReference type="EC" id="6.3.4.15" evidence="3"/>
<comment type="caution">
    <text evidence="3">The sequence shown here is derived from an EMBL/GenBank/DDBJ whole genome shotgun (WGS) entry which is preliminary data.</text>
</comment>
<dbReference type="InterPro" id="IPR004143">
    <property type="entry name" value="BPL_LPL_catalytic"/>
</dbReference>
<evidence type="ECO:0000256" key="1">
    <source>
        <dbReference type="ARBA" id="ARBA00022598"/>
    </source>
</evidence>
<dbReference type="CDD" id="cd16442">
    <property type="entry name" value="BPL"/>
    <property type="match status" value="1"/>
</dbReference>